<feature type="non-terminal residue" evidence="2">
    <location>
        <position position="1"/>
    </location>
</feature>
<feature type="compositionally biased region" description="Polar residues" evidence="1">
    <location>
        <begin position="1"/>
        <end position="14"/>
    </location>
</feature>
<dbReference type="EMBL" id="BKCJ011080428">
    <property type="protein sequence ID" value="GFC81579.1"/>
    <property type="molecule type" value="Genomic_DNA"/>
</dbReference>
<sequence>QYSRRATQIAQSKALSPIADEPTSLLRDDSQREAFPTISSLDAGQDRENINKTSAMPHESSPRVTTLDADEGCMQ</sequence>
<proteinExistence type="predicted"/>
<comment type="caution">
    <text evidence="2">The sequence shown here is derived from an EMBL/GenBank/DDBJ whole genome shotgun (WGS) entry which is preliminary data.</text>
</comment>
<evidence type="ECO:0000256" key="1">
    <source>
        <dbReference type="SAM" id="MobiDB-lite"/>
    </source>
</evidence>
<protein>
    <submittedName>
        <fullName evidence="2">Uncharacterized protein</fullName>
    </submittedName>
</protein>
<reference evidence="2" key="1">
    <citation type="journal article" date="2019" name="Sci. Rep.">
        <title>Draft genome of Tanacetum cinerariifolium, the natural source of mosquito coil.</title>
        <authorList>
            <person name="Yamashiro T."/>
            <person name="Shiraishi A."/>
            <person name="Satake H."/>
            <person name="Nakayama K."/>
        </authorList>
    </citation>
    <scope>NUCLEOTIDE SEQUENCE</scope>
</reference>
<dbReference type="AlphaFoldDB" id="A0A699R2C8"/>
<organism evidence="2">
    <name type="scientific">Tanacetum cinerariifolium</name>
    <name type="common">Dalmatian daisy</name>
    <name type="synonym">Chrysanthemum cinerariifolium</name>
    <dbReference type="NCBI Taxonomy" id="118510"/>
    <lineage>
        <taxon>Eukaryota</taxon>
        <taxon>Viridiplantae</taxon>
        <taxon>Streptophyta</taxon>
        <taxon>Embryophyta</taxon>
        <taxon>Tracheophyta</taxon>
        <taxon>Spermatophyta</taxon>
        <taxon>Magnoliopsida</taxon>
        <taxon>eudicotyledons</taxon>
        <taxon>Gunneridae</taxon>
        <taxon>Pentapetalae</taxon>
        <taxon>asterids</taxon>
        <taxon>campanulids</taxon>
        <taxon>Asterales</taxon>
        <taxon>Asteraceae</taxon>
        <taxon>Asteroideae</taxon>
        <taxon>Anthemideae</taxon>
        <taxon>Anthemidinae</taxon>
        <taxon>Tanacetum</taxon>
    </lineage>
</organism>
<name>A0A699R2C8_TANCI</name>
<accession>A0A699R2C8</accession>
<gene>
    <name evidence="2" type="ORF">Tci_853549</name>
</gene>
<evidence type="ECO:0000313" key="2">
    <source>
        <dbReference type="EMBL" id="GFC81579.1"/>
    </source>
</evidence>
<feature type="region of interest" description="Disordered" evidence="1">
    <location>
        <begin position="1"/>
        <end position="75"/>
    </location>
</feature>